<feature type="domain" description="DNA methylase N-4/N-6" evidence="9">
    <location>
        <begin position="133"/>
        <end position="271"/>
    </location>
</feature>
<comment type="similarity">
    <text evidence="1">Belongs to the N(4)/N(6)-methyltransferase family. N(4) subfamily.</text>
</comment>
<evidence type="ECO:0000256" key="7">
    <source>
        <dbReference type="ARBA" id="ARBA00049120"/>
    </source>
</evidence>
<dbReference type="PROSITE" id="PS00093">
    <property type="entry name" value="N4_MTASE"/>
    <property type="match status" value="1"/>
</dbReference>
<organism evidence="10 11">
    <name type="scientific">Methylacidimicrobium tartarophylax</name>
    <dbReference type="NCBI Taxonomy" id="1041768"/>
    <lineage>
        <taxon>Bacteria</taxon>
        <taxon>Pseudomonadati</taxon>
        <taxon>Verrucomicrobiota</taxon>
        <taxon>Methylacidimicrobium</taxon>
    </lineage>
</organism>
<dbReference type="GO" id="GO:0032259">
    <property type="term" value="P:methylation"/>
    <property type="evidence" value="ECO:0007669"/>
    <property type="project" value="UniProtKB-KW"/>
</dbReference>
<name>A0A5E6MQ91_9BACT</name>
<feature type="domain" description="DNA methylase N-4/N-6" evidence="9">
    <location>
        <begin position="11"/>
        <end position="97"/>
    </location>
</feature>
<protein>
    <recommendedName>
        <fullName evidence="8">Methyltransferase</fullName>
        <ecNumber evidence="8">2.1.1.-</ecNumber>
    </recommendedName>
</protein>
<dbReference type="SUPFAM" id="SSF53335">
    <property type="entry name" value="S-adenosyl-L-methionine-dependent methyltransferases"/>
    <property type="match status" value="2"/>
</dbReference>
<keyword evidence="3 10" id="KW-0808">Transferase</keyword>
<dbReference type="InterPro" id="IPR001091">
    <property type="entry name" value="RM_Methyltransferase"/>
</dbReference>
<gene>
    <name evidence="10" type="primary">dpnA</name>
    <name evidence="10" type="ORF">MAMT_01882</name>
</gene>
<dbReference type="GO" id="GO:0015667">
    <property type="term" value="F:site-specific DNA-methyltransferase (cytosine-N4-specific) activity"/>
    <property type="evidence" value="ECO:0007669"/>
    <property type="project" value="UniProtKB-EC"/>
</dbReference>
<dbReference type="Pfam" id="PF01555">
    <property type="entry name" value="N6_N4_Mtase"/>
    <property type="match status" value="2"/>
</dbReference>
<dbReference type="CDD" id="cd02440">
    <property type="entry name" value="AdoMet_MTases"/>
    <property type="match status" value="1"/>
</dbReference>
<reference evidence="10 11" key="1">
    <citation type="submission" date="2019-09" db="EMBL/GenBank/DDBJ databases">
        <authorList>
            <person name="Cremers G."/>
        </authorList>
    </citation>
    <scope>NUCLEOTIDE SEQUENCE [LARGE SCALE GENOMIC DNA]</scope>
    <source>
        <strain evidence="10">4A</strain>
    </source>
</reference>
<dbReference type="GO" id="GO:0003677">
    <property type="term" value="F:DNA binding"/>
    <property type="evidence" value="ECO:0007669"/>
    <property type="project" value="UniProtKB-KW"/>
</dbReference>
<evidence type="ECO:0000313" key="10">
    <source>
        <dbReference type="EMBL" id="VVM07721.1"/>
    </source>
</evidence>
<dbReference type="AlphaFoldDB" id="A0A5E6MQ91"/>
<evidence type="ECO:0000256" key="1">
    <source>
        <dbReference type="ARBA" id="ARBA00010203"/>
    </source>
</evidence>
<accession>A0A5E6MQ91</accession>
<evidence type="ECO:0000256" key="6">
    <source>
        <dbReference type="ARBA" id="ARBA00023125"/>
    </source>
</evidence>
<sequence length="310" mass="34748">MTTQPISQCIKEKSKLTKEEWREYTKTVWTIANTSRDDHPAVFPEEIPLRLAKLFSFYGETVLDPFAGTGTTARAVIPLGRRAVCVDQNDEYVRIIQNDCRNLRNGHGPEFEPLLAVRANSRKLDFIEENSVGLVITSPPYWNKADYGMGEDNLGNIAPYGSFLASTRSVFEECFRVLAPGRKICIVTANVNQHTDHGLLTFPIAADFAILLRDIGFVMISEIIWSKDGSGGKWGSHGAQRPIFGSYPYPPNFLFKNVHEYILIFAKPPLSKTKGPKVKQYKDLMTGMQRLVNSDALAADGRLPRLPLQL</sequence>
<keyword evidence="5" id="KW-0680">Restriction system</keyword>
<dbReference type="InterPro" id="IPR017985">
    <property type="entry name" value="MeTrfase_CN4_CS"/>
</dbReference>
<evidence type="ECO:0000256" key="4">
    <source>
        <dbReference type="ARBA" id="ARBA00022691"/>
    </source>
</evidence>
<proteinExistence type="inferred from homology"/>
<dbReference type="EC" id="2.1.1.-" evidence="8"/>
<dbReference type="GO" id="GO:0009307">
    <property type="term" value="P:DNA restriction-modification system"/>
    <property type="evidence" value="ECO:0007669"/>
    <property type="project" value="UniProtKB-KW"/>
</dbReference>
<evidence type="ECO:0000256" key="3">
    <source>
        <dbReference type="ARBA" id="ARBA00022679"/>
    </source>
</evidence>
<comment type="catalytic activity">
    <reaction evidence="7">
        <text>a 2'-deoxycytidine in DNA + S-adenosyl-L-methionine = an N(4)-methyl-2'-deoxycytidine in DNA + S-adenosyl-L-homocysteine + H(+)</text>
        <dbReference type="Rhea" id="RHEA:16857"/>
        <dbReference type="Rhea" id="RHEA-COMP:11369"/>
        <dbReference type="Rhea" id="RHEA-COMP:13674"/>
        <dbReference type="ChEBI" id="CHEBI:15378"/>
        <dbReference type="ChEBI" id="CHEBI:57856"/>
        <dbReference type="ChEBI" id="CHEBI:59789"/>
        <dbReference type="ChEBI" id="CHEBI:85452"/>
        <dbReference type="ChEBI" id="CHEBI:137933"/>
        <dbReference type="EC" id="2.1.1.113"/>
    </reaction>
</comment>
<dbReference type="RefSeq" id="WP_142660727.1">
    <property type="nucleotide sequence ID" value="NZ_CABFVA020000110.1"/>
</dbReference>
<keyword evidence="11" id="KW-1185">Reference proteome</keyword>
<keyword evidence="2 10" id="KW-0489">Methyltransferase</keyword>
<dbReference type="InterPro" id="IPR029063">
    <property type="entry name" value="SAM-dependent_MTases_sf"/>
</dbReference>
<evidence type="ECO:0000259" key="9">
    <source>
        <dbReference type="Pfam" id="PF01555"/>
    </source>
</evidence>
<keyword evidence="6" id="KW-0238">DNA-binding</keyword>
<dbReference type="GO" id="GO:0008170">
    <property type="term" value="F:N-methyltransferase activity"/>
    <property type="evidence" value="ECO:0007669"/>
    <property type="project" value="InterPro"/>
</dbReference>
<dbReference type="PRINTS" id="PR00508">
    <property type="entry name" value="S21N4MTFRASE"/>
</dbReference>
<keyword evidence="4" id="KW-0949">S-adenosyl-L-methionine</keyword>
<dbReference type="Gene3D" id="3.40.50.150">
    <property type="entry name" value="Vaccinia Virus protein VP39"/>
    <property type="match status" value="2"/>
</dbReference>
<dbReference type="InterPro" id="IPR002941">
    <property type="entry name" value="DNA_methylase_N4/N6"/>
</dbReference>
<evidence type="ECO:0000256" key="8">
    <source>
        <dbReference type="RuleBase" id="RU362026"/>
    </source>
</evidence>
<evidence type="ECO:0000256" key="2">
    <source>
        <dbReference type="ARBA" id="ARBA00022603"/>
    </source>
</evidence>
<dbReference type="OrthoDB" id="1273118at2"/>
<dbReference type="Proteomes" id="UP000334923">
    <property type="component" value="Unassembled WGS sequence"/>
</dbReference>
<evidence type="ECO:0000256" key="5">
    <source>
        <dbReference type="ARBA" id="ARBA00022747"/>
    </source>
</evidence>
<evidence type="ECO:0000313" key="11">
    <source>
        <dbReference type="Proteomes" id="UP000334923"/>
    </source>
</evidence>
<dbReference type="EMBL" id="CABFVA020000110">
    <property type="protein sequence ID" value="VVM07721.1"/>
    <property type="molecule type" value="Genomic_DNA"/>
</dbReference>